<accession>A0A0R2LKT2</accession>
<sequence>MEDLTLNELQFICDRKNVIQGRFKSHDKIYSWYLPYNIQEQIHIGDVEIIDTKGNRNKITVIGLGYEKDAKMRCKTFPYFRGIASWQIQHICRRLKCLGYEYSRERHFKGLTNDDSTRLAVDIVFYLQGHVCAIEYNGVHHYYE</sequence>
<name>A0A0R2LKT2_9LACO</name>
<dbReference type="AlphaFoldDB" id="A0A0R2LKT2"/>
<dbReference type="PATRIC" id="fig|993692.3.peg.923"/>
<keyword evidence="2" id="KW-1185">Reference proteome</keyword>
<dbReference type="EMBL" id="JQCF01000002">
    <property type="protein sequence ID" value="KRO00475.1"/>
    <property type="molecule type" value="Genomic_DNA"/>
</dbReference>
<dbReference type="Proteomes" id="UP000051006">
    <property type="component" value="Unassembled WGS sequence"/>
</dbReference>
<proteinExistence type="predicted"/>
<comment type="caution">
    <text evidence="1">The sequence shown here is derived from an EMBL/GenBank/DDBJ whole genome shotgun (WGS) entry which is preliminary data.</text>
</comment>
<evidence type="ECO:0000313" key="1">
    <source>
        <dbReference type="EMBL" id="KRO00475.1"/>
    </source>
</evidence>
<reference evidence="1 2" key="1">
    <citation type="journal article" date="2015" name="Genome Announc.">
        <title>Expanding the biotechnology potential of lactobacilli through comparative genomics of 213 strains and associated genera.</title>
        <authorList>
            <person name="Sun Z."/>
            <person name="Harris H.M."/>
            <person name="McCann A."/>
            <person name="Guo C."/>
            <person name="Argimon S."/>
            <person name="Zhang W."/>
            <person name="Yang X."/>
            <person name="Jeffery I.B."/>
            <person name="Cooney J.C."/>
            <person name="Kagawa T.F."/>
            <person name="Liu W."/>
            <person name="Song Y."/>
            <person name="Salvetti E."/>
            <person name="Wrobel A."/>
            <person name="Rasinkangas P."/>
            <person name="Parkhill J."/>
            <person name="Rea M.C."/>
            <person name="O'Sullivan O."/>
            <person name="Ritari J."/>
            <person name="Douillard F.P."/>
            <person name="Paul Ross R."/>
            <person name="Yang R."/>
            <person name="Briner A.E."/>
            <person name="Felis G.E."/>
            <person name="de Vos W.M."/>
            <person name="Barrangou R."/>
            <person name="Klaenhammer T.R."/>
            <person name="Caufield P.W."/>
            <person name="Cui Y."/>
            <person name="Zhang H."/>
            <person name="O'Toole P.W."/>
        </authorList>
    </citation>
    <scope>NUCLEOTIDE SEQUENCE [LARGE SCALE GENOMIC DNA]</scope>
    <source>
        <strain evidence="1 2">DSM 24716</strain>
    </source>
</reference>
<organism evidence="1 2">
    <name type="scientific">Companilactobacillus kimchiensis</name>
    <dbReference type="NCBI Taxonomy" id="993692"/>
    <lineage>
        <taxon>Bacteria</taxon>
        <taxon>Bacillati</taxon>
        <taxon>Bacillota</taxon>
        <taxon>Bacilli</taxon>
        <taxon>Lactobacillales</taxon>
        <taxon>Lactobacillaceae</taxon>
        <taxon>Companilactobacillus</taxon>
    </lineage>
</organism>
<gene>
    <name evidence="1" type="ORF">IV57_GL000910</name>
</gene>
<protein>
    <submittedName>
        <fullName evidence="1">Uncharacterized protein</fullName>
    </submittedName>
</protein>
<evidence type="ECO:0000313" key="2">
    <source>
        <dbReference type="Proteomes" id="UP000051006"/>
    </source>
</evidence>